<keyword evidence="5" id="KW-0486">Methionine biosynthesis</keyword>
<dbReference type="PANTHER" id="PTHR46832">
    <property type="entry name" value="5'-METHYLTHIOADENOSINE/S-ADENOSYLHOMOCYSTEINE NUCLEOSIDASE"/>
    <property type="match status" value="1"/>
</dbReference>
<dbReference type="SUPFAM" id="SSF53167">
    <property type="entry name" value="Purine and uridine phosphorylases"/>
    <property type="match status" value="1"/>
</dbReference>
<organism evidence="7 8">
    <name type="scientific">Clostridium thermobutyricum</name>
    <dbReference type="NCBI Taxonomy" id="29372"/>
    <lineage>
        <taxon>Bacteria</taxon>
        <taxon>Bacillati</taxon>
        <taxon>Bacillota</taxon>
        <taxon>Clostridia</taxon>
        <taxon>Eubacteriales</taxon>
        <taxon>Clostridiaceae</taxon>
        <taxon>Clostridium</taxon>
    </lineage>
</organism>
<keyword evidence="3" id="KW-0028">Amino-acid biosynthesis</keyword>
<evidence type="ECO:0000256" key="4">
    <source>
        <dbReference type="ARBA" id="ARBA00022801"/>
    </source>
</evidence>
<dbReference type="EMBL" id="AGYT01000001">
    <property type="protein sequence ID" value="ENZ04051.1"/>
    <property type="molecule type" value="Genomic_DNA"/>
</dbReference>
<evidence type="ECO:0000256" key="3">
    <source>
        <dbReference type="ARBA" id="ARBA00022605"/>
    </source>
</evidence>
<keyword evidence="4" id="KW-0378">Hydrolase</keyword>
<dbReference type="NCBIfam" id="TIGR01704">
    <property type="entry name" value="MTA_SAH-Nsdase"/>
    <property type="match status" value="1"/>
</dbReference>
<dbReference type="CDD" id="cd09008">
    <property type="entry name" value="MTAN"/>
    <property type="match status" value="1"/>
</dbReference>
<reference evidence="7 8" key="1">
    <citation type="submission" date="2013-01" db="EMBL/GenBank/DDBJ databases">
        <title>The Genome Sequence of Clostridium colicanis 209318.</title>
        <authorList>
            <consortium name="The Broad Institute Genome Sequencing Platform"/>
            <person name="Earl A."/>
            <person name="Ward D."/>
            <person name="Feldgarden M."/>
            <person name="Gevers D."/>
            <person name="Courvalin P."/>
            <person name="Lambert T."/>
            <person name="Walker B."/>
            <person name="Young S.K."/>
            <person name="Zeng Q."/>
            <person name="Gargeya S."/>
            <person name="Fitzgerald M."/>
            <person name="Haas B."/>
            <person name="Abouelleil A."/>
            <person name="Alvarado L."/>
            <person name="Arachchi H.M."/>
            <person name="Berlin A.M."/>
            <person name="Chapman S.B."/>
            <person name="Dewar J."/>
            <person name="Goldberg J."/>
            <person name="Griggs A."/>
            <person name="Gujja S."/>
            <person name="Hansen M."/>
            <person name="Howarth C."/>
            <person name="Imamovic A."/>
            <person name="Larimer J."/>
            <person name="McCowan C."/>
            <person name="Murphy C."/>
            <person name="Neiman D."/>
            <person name="Pearson M."/>
            <person name="Priest M."/>
            <person name="Roberts A."/>
            <person name="Saif S."/>
            <person name="Shea T."/>
            <person name="Sisk P."/>
            <person name="Sykes S."/>
            <person name="Wortman J."/>
            <person name="Nusbaum C."/>
            <person name="Birren B."/>
        </authorList>
    </citation>
    <scope>NUCLEOTIDE SEQUENCE [LARGE SCALE GENOMIC DNA]</scope>
    <source>
        <strain evidence="7 8">209318</strain>
    </source>
</reference>
<dbReference type="GO" id="GO:0019284">
    <property type="term" value="P:L-methionine salvage from S-adenosylmethionine"/>
    <property type="evidence" value="ECO:0007669"/>
    <property type="project" value="TreeGrafter"/>
</dbReference>
<proteinExistence type="predicted"/>
<dbReference type="GO" id="GO:0019509">
    <property type="term" value="P:L-methionine salvage from methylthioadenosine"/>
    <property type="evidence" value="ECO:0007669"/>
    <property type="project" value="UniProtKB-UniPathway"/>
</dbReference>
<dbReference type="eggNOG" id="COG0775">
    <property type="taxonomic scope" value="Bacteria"/>
</dbReference>
<evidence type="ECO:0000313" key="7">
    <source>
        <dbReference type="EMBL" id="ENZ04051.1"/>
    </source>
</evidence>
<feature type="domain" description="Nucleoside phosphorylase" evidence="6">
    <location>
        <begin position="3"/>
        <end position="228"/>
    </location>
</feature>
<dbReference type="NCBIfam" id="NF004079">
    <property type="entry name" value="PRK05584.1"/>
    <property type="match status" value="1"/>
</dbReference>
<dbReference type="Proteomes" id="UP000013097">
    <property type="component" value="Unassembled WGS sequence"/>
</dbReference>
<dbReference type="UniPathway" id="UPA00904">
    <property type="reaction ID" value="UER00871"/>
</dbReference>
<dbReference type="GO" id="GO:0008782">
    <property type="term" value="F:adenosylhomocysteine nucleosidase activity"/>
    <property type="evidence" value="ECO:0007669"/>
    <property type="project" value="UniProtKB-EC"/>
</dbReference>
<evidence type="ECO:0000259" key="6">
    <source>
        <dbReference type="Pfam" id="PF01048"/>
    </source>
</evidence>
<sequence>MVIGIISAMSEELELLLNDMEIEEKTHKANMTFHKGKVWGKDVVAVVSGIGKVNAAVCTQILISEYKVNSVINVGVAGGIGKDIYPGDVVVAENLVQHDMDTTVFGDAHGQIPRLDTFDFTCDKELVRLAKLACDEIKEINTFSGRIVSGDQFIASVDKIKWLESEFGAAACEMEGASIAHVCYLNSIPFVIIRSISDNANNGAHMDYEKFIPIGVKNSTTILKAMIEKID</sequence>
<evidence type="ECO:0000256" key="5">
    <source>
        <dbReference type="ARBA" id="ARBA00023167"/>
    </source>
</evidence>
<accession>N9WLU5</accession>
<dbReference type="InterPro" id="IPR000845">
    <property type="entry name" value="Nucleoside_phosphorylase_d"/>
</dbReference>
<dbReference type="InterPro" id="IPR010049">
    <property type="entry name" value="MTA_SAH_Nsdase"/>
</dbReference>
<dbReference type="Pfam" id="PF01048">
    <property type="entry name" value="PNP_UDP_1"/>
    <property type="match status" value="1"/>
</dbReference>
<evidence type="ECO:0000256" key="1">
    <source>
        <dbReference type="ARBA" id="ARBA00004945"/>
    </source>
</evidence>
<gene>
    <name evidence="7" type="ORF">HMPREF1092_00072</name>
</gene>
<dbReference type="AlphaFoldDB" id="N9WLU5"/>
<dbReference type="PATRIC" id="fig|999411.4.peg.69"/>
<dbReference type="GO" id="GO:0008930">
    <property type="term" value="F:methylthioadenosine nucleosidase activity"/>
    <property type="evidence" value="ECO:0007669"/>
    <property type="project" value="InterPro"/>
</dbReference>
<dbReference type="GO" id="GO:0009164">
    <property type="term" value="P:nucleoside catabolic process"/>
    <property type="evidence" value="ECO:0007669"/>
    <property type="project" value="InterPro"/>
</dbReference>
<evidence type="ECO:0000313" key="8">
    <source>
        <dbReference type="Proteomes" id="UP000013097"/>
    </source>
</evidence>
<name>N9WLU5_9CLOT</name>
<dbReference type="EC" id="3.2.2.9" evidence="2"/>
<keyword evidence="8" id="KW-1185">Reference proteome</keyword>
<dbReference type="HOGENOM" id="CLU_031248_2_0_9"/>
<dbReference type="GO" id="GO:0005829">
    <property type="term" value="C:cytosol"/>
    <property type="evidence" value="ECO:0007669"/>
    <property type="project" value="TreeGrafter"/>
</dbReference>
<evidence type="ECO:0000256" key="2">
    <source>
        <dbReference type="ARBA" id="ARBA00011974"/>
    </source>
</evidence>
<dbReference type="Gene3D" id="3.40.50.1580">
    <property type="entry name" value="Nucleoside phosphorylase domain"/>
    <property type="match status" value="1"/>
</dbReference>
<comment type="caution">
    <text evidence="7">The sequence shown here is derived from an EMBL/GenBank/DDBJ whole genome shotgun (WGS) entry which is preliminary data.</text>
</comment>
<dbReference type="PANTHER" id="PTHR46832:SF1">
    <property type="entry name" value="5'-METHYLTHIOADENOSINE_S-ADENOSYLHOMOCYSTEINE NUCLEOSIDASE"/>
    <property type="match status" value="1"/>
</dbReference>
<dbReference type="InterPro" id="IPR035994">
    <property type="entry name" value="Nucleoside_phosphorylase_sf"/>
</dbReference>
<comment type="pathway">
    <text evidence="1">Amino-acid biosynthesis; L-methionine biosynthesis via salvage pathway; S-methyl-5-thio-alpha-D-ribose 1-phosphate from S-methyl-5'-thioadenosine (hydrolase route): step 1/2.</text>
</comment>
<protein>
    <recommendedName>
        <fullName evidence="2">adenosylhomocysteine nucleosidase</fullName>
        <ecNumber evidence="2">3.2.2.9</ecNumber>
    </recommendedName>
</protein>
<dbReference type="RefSeq" id="WP_002596589.1">
    <property type="nucleotide sequence ID" value="NZ_KB850956.1"/>
</dbReference>